<dbReference type="Gene3D" id="1.50.10.10">
    <property type="match status" value="1"/>
</dbReference>
<organism evidence="8 9">
    <name type="scientific">Chitinophaga niabensis</name>
    <dbReference type="NCBI Taxonomy" id="536979"/>
    <lineage>
        <taxon>Bacteria</taxon>
        <taxon>Pseudomonadati</taxon>
        <taxon>Bacteroidota</taxon>
        <taxon>Chitinophagia</taxon>
        <taxon>Chitinophagales</taxon>
        <taxon>Chitinophagaceae</taxon>
        <taxon>Chitinophaga</taxon>
    </lineage>
</organism>
<dbReference type="PANTHER" id="PTHR33307">
    <property type="entry name" value="ALPHA-RHAMNOSIDASE (EUROFUNG)"/>
    <property type="match status" value="1"/>
</dbReference>
<dbReference type="InterPro" id="IPR013737">
    <property type="entry name" value="Bac_rhamnosid_N"/>
</dbReference>
<dbReference type="Gene3D" id="2.60.40.10">
    <property type="entry name" value="Immunoglobulins"/>
    <property type="match status" value="1"/>
</dbReference>
<feature type="domain" description="Alpha-L-rhamnosidase concanavalin-like" evidence="4">
    <location>
        <begin position="367"/>
        <end position="457"/>
    </location>
</feature>
<comment type="catalytic activity">
    <reaction evidence="1">
        <text>Hydrolysis of terminal non-reducing alpha-L-rhamnose residues in alpha-L-rhamnosides.</text>
        <dbReference type="EC" id="3.2.1.40"/>
    </reaction>
</comment>
<dbReference type="Gene3D" id="2.60.420.10">
    <property type="entry name" value="Maltose phosphorylase, domain 3"/>
    <property type="match status" value="1"/>
</dbReference>
<dbReference type="InterPro" id="IPR013783">
    <property type="entry name" value="Ig-like_fold"/>
</dbReference>
<feature type="domain" description="Alpha-L-rhamnosidase C-terminal" evidence="7">
    <location>
        <begin position="794"/>
        <end position="869"/>
    </location>
</feature>
<evidence type="ECO:0000259" key="4">
    <source>
        <dbReference type="Pfam" id="PF05592"/>
    </source>
</evidence>
<accession>A0A1N6DRW3</accession>
<name>A0A1N6DRW3_9BACT</name>
<dbReference type="Pfam" id="PF25788">
    <property type="entry name" value="Ig_Rha78A_N"/>
    <property type="match status" value="1"/>
</dbReference>
<reference evidence="8 9" key="1">
    <citation type="submission" date="2016-11" db="EMBL/GenBank/DDBJ databases">
        <authorList>
            <person name="Jaros S."/>
            <person name="Januszkiewicz K."/>
            <person name="Wedrychowicz H."/>
        </authorList>
    </citation>
    <scope>NUCLEOTIDE SEQUENCE [LARGE SCALE GENOMIC DNA]</scope>
    <source>
        <strain evidence="8 9">DSM 24787</strain>
    </source>
</reference>
<sequence length="897" mass="101612">MKIIPSCIILCFFIPIAILAKPGEVKVERLTCEYLSNPIAIENMQPKLSWQLASDYKAKKQTAYRIMVASSISLLQQNKADYWDSDKVNSGNSVGVEYRGKPLTSRKKLYWKVMVWDEKNSPSAWSGAASWSMGLLHPSDWQGKWIGAMEDQYPDSAITYPAPFFRKEFTVGKKIKQAVVYVSGLGFYELFLNGKKIGDQVLAPAVTNYDKRPLKNLLYPYDDQSTQRVLYNTFDVTENITQKRNAIGIQLGNGWYNQRDRRVEGDMWYDVPRLIFQLEITYADGSSKMIGSDDSWKTAGGPLLKDGIFTGEIYDARLKLGEWNKVAYADAKWKPAVLVRPPTGNLHLQTAPFDKITRTLIPSFDGKTKDTVYAYHLDETISGWASISVKGKAGSRLKIRYVSEEGQDYGQFDTYILKGGGLETWEPKFTWHAFRRIEVIAEDVDLDENSVKIKVVHTDVPSNGSFECSNPFLNKINEAYIKTQHANFHGSVSSDCPHRERLGYTGDGQVIVESAIYTYDMRQFYRKWLDDMEDARNKQTGFVTHTAPFGGGGGGPAWGSAYVIMPWAYFSYYGDSTILARHYAGMKQWVDYLETRTDKDGLVTREEPDGWCLGDWCTPAKVEVPASFVNTAYFYYVTDIMSKVARVLGKKEDHTRFADLAEGIKVNFNKAWYNASEKRYWEGRQGANVFALAFGLVPEEHYDLVFNSLLAQLKALNYHFDTGILGTPLLLKVLSQNDRDDIAYQIMNQKDSPGFGYLLDDKNSTLWETWNGKGSRCHPMFGSVVEWFYSSIGGIKADPKSAGMQHFIIEPKPTGDLGFCRSSYNSSFGKIRSEWERTPGGKLRILIEVPENTSATYVLPLNKQRIRNDAGKEISGAEVNGKYQLTFQSGLYRFEVL</sequence>
<dbReference type="Pfam" id="PF05592">
    <property type="entry name" value="Bac_rhamnosid"/>
    <property type="match status" value="1"/>
</dbReference>
<dbReference type="PIRSF" id="PIRSF010631">
    <property type="entry name" value="A-rhamnsds"/>
    <property type="match status" value="1"/>
</dbReference>
<keyword evidence="3" id="KW-0378">Hydrolase</keyword>
<dbReference type="InterPro" id="IPR008902">
    <property type="entry name" value="Rhamnosid_concanavalin"/>
</dbReference>
<dbReference type="Pfam" id="PF17390">
    <property type="entry name" value="Bac_rhamnosid_C"/>
    <property type="match status" value="1"/>
</dbReference>
<dbReference type="InterPro" id="IPR035396">
    <property type="entry name" value="Bac_rhamnosid6H"/>
</dbReference>
<dbReference type="STRING" id="536979.SAMN04488055_1030"/>
<keyword evidence="9" id="KW-1185">Reference proteome</keyword>
<evidence type="ECO:0000313" key="9">
    <source>
        <dbReference type="Proteomes" id="UP000185003"/>
    </source>
</evidence>
<protein>
    <recommendedName>
        <fullName evidence="2">alpha-L-rhamnosidase</fullName>
        <ecNumber evidence="2">3.2.1.40</ecNumber>
    </recommendedName>
</protein>
<feature type="domain" description="Alpha-L-rhamnosidase six-hairpin glycosidase" evidence="6">
    <location>
        <begin position="463"/>
        <end position="792"/>
    </location>
</feature>
<evidence type="ECO:0000256" key="3">
    <source>
        <dbReference type="ARBA" id="ARBA00022801"/>
    </source>
</evidence>
<evidence type="ECO:0000256" key="2">
    <source>
        <dbReference type="ARBA" id="ARBA00012652"/>
    </source>
</evidence>
<evidence type="ECO:0000313" key="8">
    <source>
        <dbReference type="EMBL" id="SIN73521.1"/>
    </source>
</evidence>
<dbReference type="InterPro" id="IPR035398">
    <property type="entry name" value="Bac_rhamnosid_C"/>
</dbReference>
<dbReference type="InterPro" id="IPR016007">
    <property type="entry name" value="Alpha_rhamnosid"/>
</dbReference>
<dbReference type="EMBL" id="FSRA01000001">
    <property type="protein sequence ID" value="SIN73521.1"/>
    <property type="molecule type" value="Genomic_DNA"/>
</dbReference>
<dbReference type="GO" id="GO:0030596">
    <property type="term" value="F:alpha-L-rhamnosidase activity"/>
    <property type="evidence" value="ECO:0007669"/>
    <property type="project" value="UniProtKB-EC"/>
</dbReference>
<dbReference type="InterPro" id="IPR012341">
    <property type="entry name" value="6hp_glycosidase-like_sf"/>
</dbReference>
<dbReference type="SUPFAM" id="SSF48208">
    <property type="entry name" value="Six-hairpin glycosidases"/>
    <property type="match status" value="1"/>
</dbReference>
<evidence type="ECO:0000259" key="6">
    <source>
        <dbReference type="Pfam" id="PF17389"/>
    </source>
</evidence>
<dbReference type="GO" id="GO:0005975">
    <property type="term" value="P:carbohydrate metabolic process"/>
    <property type="evidence" value="ECO:0007669"/>
    <property type="project" value="InterPro"/>
</dbReference>
<feature type="domain" description="Bacterial alpha-L-rhamnosidase N-terminal" evidence="5">
    <location>
        <begin position="173"/>
        <end position="352"/>
    </location>
</feature>
<gene>
    <name evidence="8" type="ORF">SAMN04488055_1030</name>
</gene>
<dbReference type="PANTHER" id="PTHR33307:SF6">
    <property type="entry name" value="ALPHA-RHAMNOSIDASE (EUROFUNG)-RELATED"/>
    <property type="match status" value="1"/>
</dbReference>
<evidence type="ECO:0000256" key="1">
    <source>
        <dbReference type="ARBA" id="ARBA00001445"/>
    </source>
</evidence>
<evidence type="ECO:0000259" key="7">
    <source>
        <dbReference type="Pfam" id="PF17390"/>
    </source>
</evidence>
<dbReference type="InterPro" id="IPR008928">
    <property type="entry name" value="6-hairpin_glycosidase_sf"/>
</dbReference>
<dbReference type="Pfam" id="PF17389">
    <property type="entry name" value="Bac_rhamnosid6H"/>
    <property type="match status" value="1"/>
</dbReference>
<evidence type="ECO:0000259" key="5">
    <source>
        <dbReference type="Pfam" id="PF08531"/>
    </source>
</evidence>
<proteinExistence type="predicted"/>
<dbReference type="Gene3D" id="2.60.120.260">
    <property type="entry name" value="Galactose-binding domain-like"/>
    <property type="match status" value="2"/>
</dbReference>
<dbReference type="Pfam" id="PF08531">
    <property type="entry name" value="Bac_rhamnosid_N"/>
    <property type="match status" value="1"/>
</dbReference>
<dbReference type="Proteomes" id="UP000185003">
    <property type="component" value="Unassembled WGS sequence"/>
</dbReference>
<dbReference type="EC" id="3.2.1.40" evidence="2"/>
<dbReference type="AlphaFoldDB" id="A0A1N6DRW3"/>